<keyword evidence="2" id="KW-0472">Membrane</keyword>
<keyword evidence="2" id="KW-0812">Transmembrane</keyword>
<feature type="transmembrane region" description="Helical" evidence="2">
    <location>
        <begin position="6"/>
        <end position="24"/>
    </location>
</feature>
<feature type="compositionally biased region" description="Low complexity" evidence="1">
    <location>
        <begin position="44"/>
        <end position="62"/>
    </location>
</feature>
<evidence type="ECO:0000313" key="4">
    <source>
        <dbReference type="Proteomes" id="UP001522868"/>
    </source>
</evidence>
<keyword evidence="2" id="KW-1133">Transmembrane helix</keyword>
<accession>A0ABT0IE52</accession>
<proteinExistence type="predicted"/>
<gene>
    <name evidence="3" type="ORF">M1O15_19705</name>
</gene>
<feature type="region of interest" description="Disordered" evidence="1">
    <location>
        <begin position="30"/>
        <end position="104"/>
    </location>
</feature>
<keyword evidence="4" id="KW-1185">Reference proteome</keyword>
<organism evidence="3 4">
    <name type="scientific">Streptomyces lichenis</name>
    <dbReference type="NCBI Taxonomy" id="2306967"/>
    <lineage>
        <taxon>Bacteria</taxon>
        <taxon>Bacillati</taxon>
        <taxon>Actinomycetota</taxon>
        <taxon>Actinomycetes</taxon>
        <taxon>Kitasatosporales</taxon>
        <taxon>Streptomycetaceae</taxon>
        <taxon>Streptomyces</taxon>
    </lineage>
</organism>
<protein>
    <submittedName>
        <fullName evidence="3">Uncharacterized protein</fullName>
    </submittedName>
</protein>
<evidence type="ECO:0000256" key="1">
    <source>
        <dbReference type="SAM" id="MobiDB-lite"/>
    </source>
</evidence>
<feature type="compositionally biased region" description="Basic residues" evidence="1">
    <location>
        <begin position="84"/>
        <end position="96"/>
    </location>
</feature>
<dbReference type="EMBL" id="JALPTH010000019">
    <property type="protein sequence ID" value="MCK8679575.1"/>
    <property type="molecule type" value="Genomic_DNA"/>
</dbReference>
<name>A0ABT0IE52_9ACTN</name>
<comment type="caution">
    <text evidence="3">The sequence shown here is derived from an EMBL/GenBank/DDBJ whole genome shotgun (WGS) entry which is preliminary data.</text>
</comment>
<dbReference type="RefSeq" id="WP_248635273.1">
    <property type="nucleotide sequence ID" value="NZ_JALPTH010000019.1"/>
</dbReference>
<dbReference type="Proteomes" id="UP001522868">
    <property type="component" value="Unassembled WGS sequence"/>
</dbReference>
<sequence>MGLITVLVPLLMPPAMLGGLMAMGRYEDYILPRRDPGPEPAARPAPVAARSEATAPAGAAPATPGPSPRPRARHARPAELAGTLRRRPRPVGRRSHAAPATAGG</sequence>
<evidence type="ECO:0000313" key="3">
    <source>
        <dbReference type="EMBL" id="MCK8679575.1"/>
    </source>
</evidence>
<reference evidence="3 4" key="1">
    <citation type="submission" date="2022-04" db="EMBL/GenBank/DDBJ databases">
        <title>Streptomyces sp. nov. LCR6-01 isolated from Lichen of Dirinaria sp.</title>
        <authorList>
            <person name="Kanchanasin P."/>
            <person name="Tanasupawat S."/>
            <person name="Phongsopitanun W."/>
        </authorList>
    </citation>
    <scope>NUCLEOTIDE SEQUENCE [LARGE SCALE GENOMIC DNA]</scope>
    <source>
        <strain evidence="3 4">LCR6-01</strain>
    </source>
</reference>
<evidence type="ECO:0000256" key="2">
    <source>
        <dbReference type="SAM" id="Phobius"/>
    </source>
</evidence>